<dbReference type="PROSITE" id="PS50011">
    <property type="entry name" value="PROTEIN_KINASE_DOM"/>
    <property type="match status" value="1"/>
</dbReference>
<evidence type="ECO:0000259" key="3">
    <source>
        <dbReference type="PROSITE" id="PS50011"/>
    </source>
</evidence>
<evidence type="ECO:0000313" key="4">
    <source>
        <dbReference type="EMBL" id="KAL3799743.1"/>
    </source>
</evidence>
<dbReference type="CDD" id="cd20401">
    <property type="entry name" value="Tudor_AtPTM-like"/>
    <property type="match status" value="1"/>
</dbReference>
<feature type="transmembrane region" description="Helical" evidence="2">
    <location>
        <begin position="91"/>
        <end position="113"/>
    </location>
</feature>
<dbReference type="EMBL" id="JABMIG020000036">
    <property type="protein sequence ID" value="KAL3799743.1"/>
    <property type="molecule type" value="Genomic_DNA"/>
</dbReference>
<dbReference type="InterPro" id="IPR000719">
    <property type="entry name" value="Prot_kinase_dom"/>
</dbReference>
<keyword evidence="2" id="KW-0812">Transmembrane</keyword>
<dbReference type="InterPro" id="IPR047365">
    <property type="entry name" value="Tudor_AtPTM-like"/>
</dbReference>
<evidence type="ECO:0000313" key="5">
    <source>
        <dbReference type="Proteomes" id="UP001516023"/>
    </source>
</evidence>
<dbReference type="InterPro" id="IPR011009">
    <property type="entry name" value="Kinase-like_dom_sf"/>
</dbReference>
<feature type="compositionally biased region" description="Basic and acidic residues" evidence="1">
    <location>
        <begin position="379"/>
        <end position="388"/>
    </location>
</feature>
<proteinExistence type="predicted"/>
<dbReference type="Gene3D" id="1.10.510.10">
    <property type="entry name" value="Transferase(Phosphotransferase) domain 1"/>
    <property type="match status" value="1"/>
</dbReference>
<dbReference type="SUPFAM" id="SSF56112">
    <property type="entry name" value="Protein kinase-like (PK-like)"/>
    <property type="match status" value="1"/>
</dbReference>
<evidence type="ECO:0000256" key="1">
    <source>
        <dbReference type="SAM" id="MobiDB-lite"/>
    </source>
</evidence>
<dbReference type="AlphaFoldDB" id="A0ABD3QH11"/>
<dbReference type="SUPFAM" id="SSF63748">
    <property type="entry name" value="Tudor/PWWP/MBT"/>
    <property type="match status" value="1"/>
</dbReference>
<dbReference type="PANTHER" id="PTHR37384:SF1">
    <property type="entry name" value="OS01G0835600 PROTEIN"/>
    <property type="match status" value="1"/>
</dbReference>
<keyword evidence="2" id="KW-1133">Transmembrane helix</keyword>
<sequence length="835" mass="96342">MTEMRSTLSDDAGNDPYSRPQESSHIRTGARVVHAHSSNSRDIQRRRHVGNAASVSDGDDNPSSYLKKNTRNNSKYEKKDLRTRRQRGGRWNIMFLFIILPTVFCIVGFTWMMSSLHTSSYQRSRRDDAPAPADSPKLRAEVTIPKKRIQVGERIEKNQTIITDANNRAPRDGTFEIGTTLWKKFTEDNGKRKYYSGTIESYDPKEGLYKIVYEDGDEEDLTKKEVSKLLEKTKKMEDKAADVENNLGVESELYVLNPRFDARQYVKSFDEKAKKAIADQVSKIHPKSIQLQGWNNPIAFRTFPLAKNIFGPIKSVDPDYGEIAYESLRNSSKFSRTLPDDDDYIAPGGFDSNSIDTTKSLKTRNQRTRGNSTNNHPIGRTEKFDPKAEGLQPGQLRKFFDDDRVRITYAKGESGKNGVDDDESADENTDQTGACRAMEWEYSYYPTCNAFHEIDLARPFDDPLLLTKPRPENSMLKVTYINHGFYRDVFLMEDSPWLWPFEYKNEQSKRPTERYGVLDEDEVTERVAKAYRSAVLKIFNWDRPMDDENREMVNIEAVVMERLKKSPRIIDIYGHCGYSISAEVVPIEFEEVVIHKEGYASQEEVEEHHKDGLHPYNNFTVEEKLGFALSMAESIADLHGFSEGVIVHDDIQLCQWLRLPDGTMKLGDFNRATIMEYDVVNEKYCKFNNGDAFGNYRAPEEFAAKDLDEKIDVFSFGNNIYAMLTGKFRWTCLHCQSFHISCSHPPVQLFGTQNSGLWGFYDIDDDESTQEALIDGKLPYIDPRWKERSYVERRLVELMEKSWAFNPDDRVDIFYAVEFLRETVSENDKMNRNNS</sequence>
<keyword evidence="2" id="KW-0472">Membrane</keyword>
<comment type="caution">
    <text evidence="4">The sequence shown here is derived from an EMBL/GenBank/DDBJ whole genome shotgun (WGS) entry which is preliminary data.</text>
</comment>
<dbReference type="Proteomes" id="UP001516023">
    <property type="component" value="Unassembled WGS sequence"/>
</dbReference>
<organism evidence="4 5">
    <name type="scientific">Cyclotella cryptica</name>
    <dbReference type="NCBI Taxonomy" id="29204"/>
    <lineage>
        <taxon>Eukaryota</taxon>
        <taxon>Sar</taxon>
        <taxon>Stramenopiles</taxon>
        <taxon>Ochrophyta</taxon>
        <taxon>Bacillariophyta</taxon>
        <taxon>Coscinodiscophyceae</taxon>
        <taxon>Thalassiosirophycidae</taxon>
        <taxon>Stephanodiscales</taxon>
        <taxon>Stephanodiscaceae</taxon>
        <taxon>Cyclotella</taxon>
    </lineage>
</organism>
<feature type="region of interest" description="Disordered" evidence="1">
    <location>
        <begin position="1"/>
        <end position="81"/>
    </location>
</feature>
<dbReference type="SMART" id="SM00220">
    <property type="entry name" value="S_TKc"/>
    <property type="match status" value="1"/>
</dbReference>
<protein>
    <recommendedName>
        <fullName evidence="3">Protein kinase domain-containing protein</fullName>
    </recommendedName>
</protein>
<evidence type="ECO:0000256" key="2">
    <source>
        <dbReference type="SAM" id="Phobius"/>
    </source>
</evidence>
<dbReference type="Pfam" id="PF00069">
    <property type="entry name" value="Pkinase"/>
    <property type="match status" value="1"/>
</dbReference>
<dbReference type="Pfam" id="PF21743">
    <property type="entry name" value="PTM_DIR17_Tudor"/>
    <property type="match status" value="1"/>
</dbReference>
<name>A0ABD3QH11_9STRA</name>
<feature type="compositionally biased region" description="Polar residues" evidence="1">
    <location>
        <begin position="351"/>
        <end position="360"/>
    </location>
</feature>
<accession>A0ABD3QH11</accession>
<dbReference type="Gene3D" id="2.30.30.140">
    <property type="match status" value="1"/>
</dbReference>
<dbReference type="PANTHER" id="PTHR37384">
    <property type="entry name" value="OS01G0835600 PROTEIN"/>
    <property type="match status" value="1"/>
</dbReference>
<feature type="region of interest" description="Disordered" evidence="1">
    <location>
        <begin position="345"/>
        <end position="388"/>
    </location>
</feature>
<reference evidence="4 5" key="1">
    <citation type="journal article" date="2020" name="G3 (Bethesda)">
        <title>Improved Reference Genome for Cyclotella cryptica CCMP332, a Model for Cell Wall Morphogenesis, Salinity Adaptation, and Lipid Production in Diatoms (Bacillariophyta).</title>
        <authorList>
            <person name="Roberts W.R."/>
            <person name="Downey K.M."/>
            <person name="Ruck E.C."/>
            <person name="Traller J.C."/>
            <person name="Alverson A.J."/>
        </authorList>
    </citation>
    <scope>NUCLEOTIDE SEQUENCE [LARGE SCALE GENOMIC DNA]</scope>
    <source>
        <strain evidence="4 5">CCMP332</strain>
    </source>
</reference>
<keyword evidence="5" id="KW-1185">Reference proteome</keyword>
<gene>
    <name evidence="4" type="ORF">HJC23_010393</name>
</gene>
<feature type="compositionally biased region" description="Polar residues" evidence="1">
    <location>
        <begin position="61"/>
        <end position="73"/>
    </location>
</feature>
<feature type="domain" description="Protein kinase" evidence="3">
    <location>
        <begin position="475"/>
        <end position="824"/>
    </location>
</feature>